<reference evidence="2 3" key="1">
    <citation type="journal article" date="2015" name="Genome Announc.">
        <title>Genome Assemblies of Three Soil-Associated Devosia species: D. insulae, D. limi, and D. soli.</title>
        <authorList>
            <person name="Hassan Y.I."/>
            <person name="Lepp D."/>
            <person name="Zhou T."/>
        </authorList>
    </citation>
    <scope>NUCLEOTIDE SEQUENCE [LARGE SCALE GENOMIC DNA]</scope>
    <source>
        <strain evidence="2 3">DS-56</strain>
    </source>
</reference>
<feature type="transmembrane region" description="Helical" evidence="1">
    <location>
        <begin position="5"/>
        <end position="25"/>
    </location>
</feature>
<keyword evidence="1" id="KW-0812">Transmembrane</keyword>
<evidence type="ECO:0000313" key="3">
    <source>
        <dbReference type="Proteomes" id="UP000095463"/>
    </source>
</evidence>
<feature type="transmembrane region" description="Helical" evidence="1">
    <location>
        <begin position="72"/>
        <end position="91"/>
    </location>
</feature>
<protein>
    <recommendedName>
        <fullName evidence="4">DUF2177 domain-containing protein</fullName>
    </recommendedName>
</protein>
<dbReference type="Pfam" id="PF09945">
    <property type="entry name" value="DUF2177"/>
    <property type="match status" value="1"/>
</dbReference>
<feature type="transmembrane region" description="Helical" evidence="1">
    <location>
        <begin position="111"/>
        <end position="133"/>
    </location>
</feature>
<proteinExistence type="predicted"/>
<name>A0A1E5XU40_9HYPH</name>
<sequence length="135" mass="14574">MPPFVVAYAGAAITMLALDAIWLTTMVPRLYQPQLGDLLAERPNLAVAGVFYLLYLVGVLVFAILPALEARSWLTALGYGALLGLVAYGTYDFTNLSTLRNWPLSLSLIDVAWGTALTAVTALGGYWAVRWLLPG</sequence>
<organism evidence="2 3">
    <name type="scientific">Devosia insulae DS-56</name>
    <dbReference type="NCBI Taxonomy" id="1116389"/>
    <lineage>
        <taxon>Bacteria</taxon>
        <taxon>Pseudomonadati</taxon>
        <taxon>Pseudomonadota</taxon>
        <taxon>Alphaproteobacteria</taxon>
        <taxon>Hyphomicrobiales</taxon>
        <taxon>Devosiaceae</taxon>
        <taxon>Devosia</taxon>
    </lineage>
</organism>
<keyword evidence="3" id="KW-1185">Reference proteome</keyword>
<evidence type="ECO:0008006" key="4">
    <source>
        <dbReference type="Google" id="ProtNLM"/>
    </source>
</evidence>
<dbReference type="EMBL" id="LAJE02000095">
    <property type="protein sequence ID" value="OEO32064.1"/>
    <property type="molecule type" value="Genomic_DNA"/>
</dbReference>
<keyword evidence="1" id="KW-0472">Membrane</keyword>
<dbReference type="OrthoDB" id="166547at2"/>
<feature type="transmembrane region" description="Helical" evidence="1">
    <location>
        <begin position="45"/>
        <end position="65"/>
    </location>
</feature>
<comment type="caution">
    <text evidence="2">The sequence shown here is derived from an EMBL/GenBank/DDBJ whole genome shotgun (WGS) entry which is preliminary data.</text>
</comment>
<accession>A0A1E5XU40</accession>
<dbReference type="AlphaFoldDB" id="A0A1E5XU40"/>
<keyword evidence="1" id="KW-1133">Transmembrane helix</keyword>
<evidence type="ECO:0000256" key="1">
    <source>
        <dbReference type="SAM" id="Phobius"/>
    </source>
</evidence>
<dbReference type="InterPro" id="IPR018687">
    <property type="entry name" value="DUF2177_membr"/>
</dbReference>
<dbReference type="RefSeq" id="WP_069908775.1">
    <property type="nucleotide sequence ID" value="NZ_LAJE02000095.1"/>
</dbReference>
<gene>
    <name evidence="2" type="ORF">VW23_013305</name>
</gene>
<dbReference type="Proteomes" id="UP000095463">
    <property type="component" value="Unassembled WGS sequence"/>
</dbReference>
<evidence type="ECO:0000313" key="2">
    <source>
        <dbReference type="EMBL" id="OEO32064.1"/>
    </source>
</evidence>